<reference evidence="2 3" key="1">
    <citation type="submission" date="2019-08" db="EMBL/GenBank/DDBJ databases">
        <title>The genome of the soybean aphid Biotype 1, its phylome, world population structure and adaptation to the North American continent.</title>
        <authorList>
            <person name="Giordano R."/>
            <person name="Donthu R.K."/>
            <person name="Hernandez A.G."/>
            <person name="Wright C.L."/>
            <person name="Zimin A.V."/>
        </authorList>
    </citation>
    <scope>NUCLEOTIDE SEQUENCE [LARGE SCALE GENOMIC DNA]</scope>
    <source>
        <tissue evidence="2">Whole aphids</tissue>
    </source>
</reference>
<dbReference type="AlphaFoldDB" id="A0A6G0THG4"/>
<accession>A0A6G0THG4</accession>
<feature type="transmembrane region" description="Helical" evidence="1">
    <location>
        <begin position="127"/>
        <end position="151"/>
    </location>
</feature>
<feature type="transmembrane region" description="Helical" evidence="1">
    <location>
        <begin position="12"/>
        <end position="30"/>
    </location>
</feature>
<sequence length="246" mass="29597">MNRNYHRKKLHKVVCIFKIAWIILNLPYLFKINKLEKVNELYKNKHNSTDSSNLTCLKLHYLFNPFKSYTLDPITQYLIYNRTNNISTHNKRKNCIDMQNTFVELTKMFYLTIYSYTKDQNVVYNKIVRIIIFINSVFNSNFYIILDLLLWKNKKRFYIIQNLKFIKKNIILSSIFESHNLPASRPCSIQDDYFCTHLIINFICLMMYSTCNIINESLIYILNSYISHISTFNRNSEIKNKERLNS</sequence>
<evidence type="ECO:0000313" key="2">
    <source>
        <dbReference type="EMBL" id="KAE9531974.1"/>
    </source>
</evidence>
<keyword evidence="3" id="KW-1185">Reference proteome</keyword>
<protein>
    <submittedName>
        <fullName evidence="2">Uncharacterized protein</fullName>
    </submittedName>
</protein>
<evidence type="ECO:0000313" key="3">
    <source>
        <dbReference type="Proteomes" id="UP000475862"/>
    </source>
</evidence>
<gene>
    <name evidence="2" type="ORF">AGLY_010176</name>
</gene>
<keyword evidence="1" id="KW-0812">Transmembrane</keyword>
<organism evidence="2 3">
    <name type="scientific">Aphis glycines</name>
    <name type="common">Soybean aphid</name>
    <dbReference type="NCBI Taxonomy" id="307491"/>
    <lineage>
        <taxon>Eukaryota</taxon>
        <taxon>Metazoa</taxon>
        <taxon>Ecdysozoa</taxon>
        <taxon>Arthropoda</taxon>
        <taxon>Hexapoda</taxon>
        <taxon>Insecta</taxon>
        <taxon>Pterygota</taxon>
        <taxon>Neoptera</taxon>
        <taxon>Paraneoptera</taxon>
        <taxon>Hemiptera</taxon>
        <taxon>Sternorrhyncha</taxon>
        <taxon>Aphidomorpha</taxon>
        <taxon>Aphidoidea</taxon>
        <taxon>Aphididae</taxon>
        <taxon>Aphidini</taxon>
        <taxon>Aphis</taxon>
        <taxon>Aphis</taxon>
    </lineage>
</organism>
<dbReference type="EMBL" id="VYZN01000040">
    <property type="protein sequence ID" value="KAE9531974.1"/>
    <property type="molecule type" value="Genomic_DNA"/>
</dbReference>
<keyword evidence="1" id="KW-0472">Membrane</keyword>
<evidence type="ECO:0000256" key="1">
    <source>
        <dbReference type="SAM" id="Phobius"/>
    </source>
</evidence>
<comment type="caution">
    <text evidence="2">The sequence shown here is derived from an EMBL/GenBank/DDBJ whole genome shotgun (WGS) entry which is preliminary data.</text>
</comment>
<dbReference type="Proteomes" id="UP000475862">
    <property type="component" value="Unassembled WGS sequence"/>
</dbReference>
<name>A0A6G0THG4_APHGL</name>
<proteinExistence type="predicted"/>
<keyword evidence="1" id="KW-1133">Transmembrane helix</keyword>